<evidence type="ECO:0000259" key="14">
    <source>
        <dbReference type="Pfam" id="PF00593"/>
    </source>
</evidence>
<evidence type="ECO:0000256" key="2">
    <source>
        <dbReference type="ARBA" id="ARBA00022448"/>
    </source>
</evidence>
<keyword evidence="9 10" id="KW-0998">Cell outer membrane</keyword>
<dbReference type="PROSITE" id="PS52016">
    <property type="entry name" value="TONB_DEPENDENT_REC_3"/>
    <property type="match status" value="1"/>
</dbReference>
<accession>A0ABY5AK59</accession>
<evidence type="ECO:0000256" key="3">
    <source>
        <dbReference type="ARBA" id="ARBA00022452"/>
    </source>
</evidence>
<keyword evidence="5 13" id="KW-0732">Signal</keyword>
<keyword evidence="4 10" id="KW-0812">Transmembrane</keyword>
<evidence type="ECO:0000256" key="6">
    <source>
        <dbReference type="ARBA" id="ARBA00023077"/>
    </source>
</evidence>
<evidence type="ECO:0000256" key="11">
    <source>
        <dbReference type="RuleBase" id="RU003357"/>
    </source>
</evidence>
<evidence type="ECO:0000256" key="7">
    <source>
        <dbReference type="ARBA" id="ARBA00023136"/>
    </source>
</evidence>
<evidence type="ECO:0000256" key="5">
    <source>
        <dbReference type="ARBA" id="ARBA00022729"/>
    </source>
</evidence>
<dbReference type="InterPro" id="IPR012910">
    <property type="entry name" value="Plug_dom"/>
</dbReference>
<reference evidence="16" key="1">
    <citation type="submission" date="2022-06" db="EMBL/GenBank/DDBJ databases">
        <title>Genome sequence of Phormidium yuhuli AB48 isolated from an industrial photobioreactor environment.</title>
        <authorList>
            <person name="Qiu Y."/>
            <person name="Noonan A.J.C."/>
            <person name="Dofher K."/>
            <person name="Koch M."/>
            <person name="Kieft B."/>
            <person name="Lin X."/>
            <person name="Ziels R.M."/>
            <person name="Hallam S.J."/>
        </authorList>
    </citation>
    <scope>NUCLEOTIDE SEQUENCE</scope>
    <source>
        <strain evidence="16">AB48</strain>
    </source>
</reference>
<dbReference type="InterPro" id="IPR039426">
    <property type="entry name" value="TonB-dep_rcpt-like"/>
</dbReference>
<dbReference type="Proteomes" id="UP001056708">
    <property type="component" value="Chromosome"/>
</dbReference>
<dbReference type="SUPFAM" id="SSF56935">
    <property type="entry name" value="Porins"/>
    <property type="match status" value="1"/>
</dbReference>
<dbReference type="InterPro" id="IPR036942">
    <property type="entry name" value="Beta-barrel_TonB_sf"/>
</dbReference>
<dbReference type="PANTHER" id="PTHR30069">
    <property type="entry name" value="TONB-DEPENDENT OUTER MEMBRANE RECEPTOR"/>
    <property type="match status" value="1"/>
</dbReference>
<dbReference type="RefSeq" id="WP_252660343.1">
    <property type="nucleotide sequence ID" value="NZ_CP098611.1"/>
</dbReference>
<evidence type="ECO:0000256" key="1">
    <source>
        <dbReference type="ARBA" id="ARBA00004571"/>
    </source>
</evidence>
<evidence type="ECO:0000256" key="8">
    <source>
        <dbReference type="ARBA" id="ARBA00023170"/>
    </source>
</evidence>
<dbReference type="Gene3D" id="2.40.170.20">
    <property type="entry name" value="TonB-dependent receptor, beta-barrel domain"/>
    <property type="match status" value="1"/>
</dbReference>
<dbReference type="InterPro" id="IPR000531">
    <property type="entry name" value="Beta-barrel_TonB"/>
</dbReference>
<feature type="domain" description="TonB-dependent receptor-like beta-barrel" evidence="14">
    <location>
        <begin position="259"/>
        <end position="646"/>
    </location>
</feature>
<evidence type="ECO:0000256" key="4">
    <source>
        <dbReference type="ARBA" id="ARBA00022692"/>
    </source>
</evidence>
<comment type="subcellular location">
    <subcellularLocation>
        <location evidence="1 10">Cell outer membrane</location>
        <topology evidence="1 10">Multi-pass membrane protein</topology>
    </subcellularLocation>
</comment>
<proteinExistence type="inferred from homology"/>
<dbReference type="EMBL" id="CP098611">
    <property type="protein sequence ID" value="USR89580.1"/>
    <property type="molecule type" value="Genomic_DNA"/>
</dbReference>
<feature type="domain" description="TonB-dependent receptor plug" evidence="15">
    <location>
        <begin position="67"/>
        <end position="176"/>
    </location>
</feature>
<keyword evidence="8 16" id="KW-0675">Receptor</keyword>
<keyword evidence="3 10" id="KW-1134">Transmembrane beta strand</keyword>
<gene>
    <name evidence="16" type="ORF">NEA10_11875</name>
</gene>
<evidence type="ECO:0000256" key="9">
    <source>
        <dbReference type="ARBA" id="ARBA00023237"/>
    </source>
</evidence>
<keyword evidence="17" id="KW-1185">Reference proteome</keyword>
<protein>
    <submittedName>
        <fullName evidence="16">TonB-dependent receptor</fullName>
    </submittedName>
</protein>
<evidence type="ECO:0000256" key="10">
    <source>
        <dbReference type="PROSITE-ProRule" id="PRU01360"/>
    </source>
</evidence>
<dbReference type="InterPro" id="IPR037066">
    <property type="entry name" value="Plug_dom_sf"/>
</dbReference>
<comment type="similarity">
    <text evidence="10 11">Belongs to the TonB-dependent receptor family.</text>
</comment>
<keyword evidence="7 10" id="KW-0472">Membrane</keyword>
<evidence type="ECO:0000256" key="13">
    <source>
        <dbReference type="SAM" id="SignalP"/>
    </source>
</evidence>
<feature type="chain" id="PRO_5047508738" evidence="13">
    <location>
        <begin position="21"/>
        <end position="672"/>
    </location>
</feature>
<keyword evidence="2 10" id="KW-0813">Transport</keyword>
<evidence type="ECO:0000259" key="15">
    <source>
        <dbReference type="Pfam" id="PF07715"/>
    </source>
</evidence>
<dbReference type="Pfam" id="PF00593">
    <property type="entry name" value="TonB_dep_Rec_b-barrel"/>
    <property type="match status" value="1"/>
</dbReference>
<organism evidence="16 17">
    <name type="scientific">Phormidium yuhuli AB48</name>
    <dbReference type="NCBI Taxonomy" id="2940671"/>
    <lineage>
        <taxon>Bacteria</taxon>
        <taxon>Bacillati</taxon>
        <taxon>Cyanobacteriota</taxon>
        <taxon>Cyanophyceae</taxon>
        <taxon>Oscillatoriophycideae</taxon>
        <taxon>Oscillatoriales</taxon>
        <taxon>Oscillatoriaceae</taxon>
        <taxon>Phormidium</taxon>
        <taxon>Phormidium yuhuli</taxon>
    </lineage>
</organism>
<dbReference type="Gene3D" id="2.170.130.10">
    <property type="entry name" value="TonB-dependent receptor, plug domain"/>
    <property type="match status" value="1"/>
</dbReference>
<dbReference type="PANTHER" id="PTHR30069:SF29">
    <property type="entry name" value="HEMOGLOBIN AND HEMOGLOBIN-HAPTOGLOBIN-BINDING PROTEIN 1-RELATED"/>
    <property type="match status" value="1"/>
</dbReference>
<feature type="compositionally biased region" description="Acidic residues" evidence="12">
    <location>
        <begin position="23"/>
        <end position="41"/>
    </location>
</feature>
<sequence length="672" mass="74063">MKYLPLSLVFFLLLAAPTLANPDPDEDSSTEEDPPVEEVEDPEEVEIFIQRILRQPVFGPFRQDRPLRDSSRPIYVVPREQIDVQGSTTVQDALRFVPGILSDGTSGGQLGSVSSQFMRGGNSSQTLILLNGRPINDLGSSGGFDLSSFTTNFIERLEVLPGGSSTLYGSSAVGGTLNIVSQSPTEEPEVVIGTEVGSFGYNQQAIQSRGTAGDFGWVIGYNRTFSRNDFPFDLGTVDVSGTRDNAEANYNNINLTLAANLGDRNRLTFTGLYLSRDIGVPGGVPTKPGSTGEFNRLSPRARQYTEDWLLDLLWESQLNPENTSNLTARIYSDILDSTFRDPEASRSNLDRNSFGLQVQHNWQLTDTQTLTYGIDFRTISSENRTFNFASGESTENYNSRIDNGAAFARYEVDLADNLSLNLGLRQEFNSLENGSFTSPAVGILWNLSDRTALRANYARSFKSPLISELEGLAAFSVAPNPNLRPERGHSFDIGLDQQLGDIGLFRVTLFANQISELIAFQFGTPSTNINIGKVEALGVEAALDIQLAQNVFAFANLTLNNTQILRDNNPAVEGNRLSFRDADVFNIGVAYATPDGWYAGLFLRNLSNFFTNNTNTERLPGYTTLDLKLQAPIHENLRLNASVNNIFDERYEVFPGFPGLSRSFQAGIRYSF</sequence>
<name>A0ABY5AK59_9CYAN</name>
<evidence type="ECO:0000256" key="12">
    <source>
        <dbReference type="SAM" id="MobiDB-lite"/>
    </source>
</evidence>
<evidence type="ECO:0000313" key="17">
    <source>
        <dbReference type="Proteomes" id="UP001056708"/>
    </source>
</evidence>
<dbReference type="Pfam" id="PF07715">
    <property type="entry name" value="Plug"/>
    <property type="match status" value="1"/>
</dbReference>
<evidence type="ECO:0000313" key="16">
    <source>
        <dbReference type="EMBL" id="USR89580.1"/>
    </source>
</evidence>
<feature type="region of interest" description="Disordered" evidence="12">
    <location>
        <begin position="21"/>
        <end position="41"/>
    </location>
</feature>
<dbReference type="CDD" id="cd01347">
    <property type="entry name" value="ligand_gated_channel"/>
    <property type="match status" value="1"/>
</dbReference>
<keyword evidence="6 11" id="KW-0798">TonB box</keyword>
<feature type="signal peptide" evidence="13">
    <location>
        <begin position="1"/>
        <end position="20"/>
    </location>
</feature>